<feature type="signal peptide" evidence="1">
    <location>
        <begin position="1"/>
        <end position="21"/>
    </location>
</feature>
<dbReference type="Proteomes" id="UP000198145">
    <property type="component" value="Unassembled WGS sequence"/>
</dbReference>
<organism evidence="2 3">
    <name type="scientific">Pseudomonas nitroreducens</name>
    <dbReference type="NCBI Taxonomy" id="46680"/>
    <lineage>
        <taxon>Bacteria</taxon>
        <taxon>Pseudomonadati</taxon>
        <taxon>Pseudomonadota</taxon>
        <taxon>Gammaproteobacteria</taxon>
        <taxon>Pseudomonadales</taxon>
        <taxon>Pseudomonadaceae</taxon>
        <taxon>Pseudomonas</taxon>
    </lineage>
</organism>
<keyword evidence="1" id="KW-0732">Signal</keyword>
<dbReference type="AlphaFoldDB" id="A0A246FB55"/>
<dbReference type="Pfam" id="PF09839">
    <property type="entry name" value="DUF2066"/>
    <property type="match status" value="1"/>
</dbReference>
<sequence>MRLTARLLILCLSLFSLPSFAETLGNLYQVHEPVASQQPDERNAGLTRALQTLVLRLTGNASAAQSPALAGYFKDPQQLISQYGFENGPPMALVVDFDPTATDNALRQAGLPVWGASRPSVLAWWLNESADGSSLVGDSQEASAPLNRAAQRRGLPLRLPMADLSEQQVGTAENLNAAQPDALKSASERYGADALLAVDAKEADGKWTATWRVWLGDSREQGQAQGDTPDALADAVMLGVSQRLSQRFVGSAGSASAQVLKIEGADLARYAEVSRLLEPMGAKLVEVQGSNLIYRVTASTEQLRAQLALARLQEAPAEPAQPAVDANGQPVPNAAVPAQSTLRFHW</sequence>
<gene>
    <name evidence="2" type="ORF">CEG18_04500</name>
</gene>
<feature type="chain" id="PRO_5012467591" description="DUF2066 domain-containing protein" evidence="1">
    <location>
        <begin position="22"/>
        <end position="346"/>
    </location>
</feature>
<comment type="caution">
    <text evidence="2">The sequence shown here is derived from an EMBL/GenBank/DDBJ whole genome shotgun (WGS) entry which is preliminary data.</text>
</comment>
<dbReference type="EMBL" id="NJBA01000002">
    <property type="protein sequence ID" value="OWP51536.1"/>
    <property type="molecule type" value="Genomic_DNA"/>
</dbReference>
<evidence type="ECO:0000313" key="2">
    <source>
        <dbReference type="EMBL" id="OWP51536.1"/>
    </source>
</evidence>
<dbReference type="eggNOG" id="COG3249">
    <property type="taxonomic scope" value="Bacteria"/>
</dbReference>
<dbReference type="InterPro" id="IPR018642">
    <property type="entry name" value="DUF2066"/>
</dbReference>
<name>A0A246FB55_PSENT</name>
<protein>
    <recommendedName>
        <fullName evidence="4">DUF2066 domain-containing protein</fullName>
    </recommendedName>
</protein>
<evidence type="ECO:0008006" key="4">
    <source>
        <dbReference type="Google" id="ProtNLM"/>
    </source>
</evidence>
<evidence type="ECO:0000256" key="1">
    <source>
        <dbReference type="SAM" id="SignalP"/>
    </source>
</evidence>
<dbReference type="RefSeq" id="WP_088416477.1">
    <property type="nucleotide sequence ID" value="NZ_NJBA01000002.1"/>
</dbReference>
<proteinExistence type="predicted"/>
<accession>A0A246FB55</accession>
<evidence type="ECO:0000313" key="3">
    <source>
        <dbReference type="Proteomes" id="UP000198145"/>
    </source>
</evidence>
<dbReference type="STRING" id="46680.GCA_000807755_04133"/>
<reference evidence="2 3" key="1">
    <citation type="submission" date="2017-06" db="EMBL/GenBank/DDBJ databases">
        <title>Draft genome of Pseudomonas nitroreducens DF05.</title>
        <authorList>
            <person name="Iyer R."/>
        </authorList>
    </citation>
    <scope>NUCLEOTIDE SEQUENCE [LARGE SCALE GENOMIC DNA]</scope>
    <source>
        <strain evidence="2 3">DF05</strain>
    </source>
</reference>